<dbReference type="EMBL" id="JAFKGL010000046">
    <property type="protein sequence ID" value="MBN9413764.1"/>
    <property type="molecule type" value="Genomic_DNA"/>
</dbReference>
<feature type="transmembrane region" description="Helical" evidence="1">
    <location>
        <begin position="138"/>
        <end position="159"/>
    </location>
</feature>
<organism evidence="2 3">
    <name type="scientific">Candidatus Paracaedimonas acanthamoebae</name>
    <dbReference type="NCBI Taxonomy" id="244581"/>
    <lineage>
        <taxon>Bacteria</taxon>
        <taxon>Pseudomonadati</taxon>
        <taxon>Pseudomonadota</taxon>
        <taxon>Alphaproteobacteria</taxon>
        <taxon>Holosporales</taxon>
        <taxon>Caedimonadaceae</taxon>
        <taxon>Candidatus Paracaedimonas</taxon>
    </lineage>
</organism>
<keyword evidence="1" id="KW-0472">Membrane</keyword>
<evidence type="ECO:0000313" key="2">
    <source>
        <dbReference type="EMBL" id="MBN9413764.1"/>
    </source>
</evidence>
<proteinExistence type="predicted"/>
<protein>
    <submittedName>
        <fullName evidence="2">Uncharacterized protein</fullName>
    </submittedName>
</protein>
<accession>A0A8J7PXZ2</accession>
<sequence length="181" mass="19566">MSLPLSATAVILAEMAPTIARWFSQSDDSLSSTQMVAAKVVDLAKKVANTKEASEAVKKIQEDPKLLLTFQKMIAKLDHDMERAFLQDREGARHRDSALAAVGRYNYRADIMVCAAALGLIACLVALALYQSKLPGEAVGIISTIAGIFGACLKDAYAFEFGSSRGSKTKDFAFMLEKIRG</sequence>
<comment type="caution">
    <text evidence="2">The sequence shown here is derived from an EMBL/GenBank/DDBJ whole genome shotgun (WGS) entry which is preliminary data.</text>
</comment>
<evidence type="ECO:0000256" key="1">
    <source>
        <dbReference type="SAM" id="Phobius"/>
    </source>
</evidence>
<keyword evidence="1" id="KW-0812">Transmembrane</keyword>
<reference evidence="2" key="1">
    <citation type="submission" date="2021-02" db="EMBL/GenBank/DDBJ databases">
        <title>Thiocyanate and organic carbon inputs drive convergent selection for specific autotrophic Afipia and Thiobacillus strains within complex microbiomes.</title>
        <authorList>
            <person name="Huddy R.J."/>
            <person name="Sachdeva R."/>
            <person name="Kadzinga F."/>
            <person name="Kantor R.S."/>
            <person name="Harrison S.T.L."/>
            <person name="Banfield J.F."/>
        </authorList>
    </citation>
    <scope>NUCLEOTIDE SEQUENCE</scope>
    <source>
        <strain evidence="2">SCN18_10_11_15_R4_P_38_20</strain>
    </source>
</reference>
<keyword evidence="1" id="KW-1133">Transmembrane helix</keyword>
<evidence type="ECO:0000313" key="3">
    <source>
        <dbReference type="Proteomes" id="UP000664414"/>
    </source>
</evidence>
<dbReference type="Proteomes" id="UP000664414">
    <property type="component" value="Unassembled WGS sequence"/>
</dbReference>
<dbReference type="AlphaFoldDB" id="A0A8J7PXZ2"/>
<feature type="transmembrane region" description="Helical" evidence="1">
    <location>
        <begin position="111"/>
        <end position="132"/>
    </location>
</feature>
<gene>
    <name evidence="2" type="ORF">J0H12_07610</name>
</gene>
<name>A0A8J7PXZ2_9PROT</name>